<evidence type="ECO:0000256" key="3">
    <source>
        <dbReference type="ARBA" id="ARBA00023004"/>
    </source>
</evidence>
<keyword evidence="1" id="KW-0001">2Fe-2S</keyword>
<dbReference type="PANTHER" id="PTHR21496">
    <property type="entry name" value="FERREDOXIN-RELATED"/>
    <property type="match status" value="1"/>
</dbReference>
<evidence type="ECO:0000256" key="4">
    <source>
        <dbReference type="ARBA" id="ARBA00023014"/>
    </source>
</evidence>
<name>A0A2G8KL00_STIJA</name>
<reference evidence="6 7" key="1">
    <citation type="journal article" date="2017" name="PLoS Biol.">
        <title>The sea cucumber genome provides insights into morphological evolution and visceral regeneration.</title>
        <authorList>
            <person name="Zhang X."/>
            <person name="Sun L."/>
            <person name="Yuan J."/>
            <person name="Sun Y."/>
            <person name="Gao Y."/>
            <person name="Zhang L."/>
            <person name="Li S."/>
            <person name="Dai H."/>
            <person name="Hamel J.F."/>
            <person name="Liu C."/>
            <person name="Yu Y."/>
            <person name="Liu S."/>
            <person name="Lin W."/>
            <person name="Guo K."/>
            <person name="Jin S."/>
            <person name="Xu P."/>
            <person name="Storey K.B."/>
            <person name="Huan P."/>
            <person name="Zhang T."/>
            <person name="Zhou Y."/>
            <person name="Zhang J."/>
            <person name="Lin C."/>
            <person name="Li X."/>
            <person name="Xing L."/>
            <person name="Huo D."/>
            <person name="Sun M."/>
            <person name="Wang L."/>
            <person name="Mercier A."/>
            <person name="Li F."/>
            <person name="Yang H."/>
            <person name="Xiang J."/>
        </authorList>
    </citation>
    <scope>NUCLEOTIDE SEQUENCE [LARGE SCALE GENOMIC DNA]</scope>
    <source>
        <strain evidence="6">Shaxun</strain>
        <tissue evidence="6">Muscle</tissue>
    </source>
</reference>
<keyword evidence="2" id="KW-0479">Metal-binding</keyword>
<dbReference type="Gene3D" id="2.102.10.10">
    <property type="entry name" value="Rieske [2Fe-2S] iron-sulphur domain"/>
    <property type="match status" value="1"/>
</dbReference>
<evidence type="ECO:0000313" key="6">
    <source>
        <dbReference type="EMBL" id="PIK48683.1"/>
    </source>
</evidence>
<dbReference type="PROSITE" id="PS51296">
    <property type="entry name" value="RIESKE"/>
    <property type="match status" value="1"/>
</dbReference>
<keyword evidence="3" id="KW-0408">Iron</keyword>
<organism evidence="6 7">
    <name type="scientific">Stichopus japonicus</name>
    <name type="common">Sea cucumber</name>
    <dbReference type="NCBI Taxonomy" id="307972"/>
    <lineage>
        <taxon>Eukaryota</taxon>
        <taxon>Metazoa</taxon>
        <taxon>Echinodermata</taxon>
        <taxon>Eleutherozoa</taxon>
        <taxon>Echinozoa</taxon>
        <taxon>Holothuroidea</taxon>
        <taxon>Aspidochirotacea</taxon>
        <taxon>Aspidochirotida</taxon>
        <taxon>Stichopodidae</taxon>
        <taxon>Apostichopus</taxon>
    </lineage>
</organism>
<protein>
    <submittedName>
        <fullName evidence="6">Putative Rieske domain-containing protein-like</fullName>
    </submittedName>
</protein>
<accession>A0A2G8KL00</accession>
<sequence>MKLKSENNHEFNVDQMDEKDELMYFKVDNLRINDLFDWSNDYVRSDSSPKVKPRRKRETTGRKLRTGHAVKVNGEEVALFRLGEEVFAVKEKCPHQGDIEVLPDRSLCVRCPWHHWCVDLASGRVRRPSGRTQTTNVYMTKVTTDGNIFVGFKHFSNQYFQSQCEF</sequence>
<dbReference type="InterPro" id="IPR017941">
    <property type="entry name" value="Rieske_2Fe-2S"/>
</dbReference>
<evidence type="ECO:0000256" key="1">
    <source>
        <dbReference type="ARBA" id="ARBA00022714"/>
    </source>
</evidence>
<feature type="domain" description="Rieske" evidence="5">
    <location>
        <begin position="56"/>
        <end position="151"/>
    </location>
</feature>
<gene>
    <name evidence="6" type="ORF">BSL78_14447</name>
</gene>
<keyword evidence="4" id="KW-0411">Iron-sulfur</keyword>
<dbReference type="GO" id="GO:0046872">
    <property type="term" value="F:metal ion binding"/>
    <property type="evidence" value="ECO:0007669"/>
    <property type="project" value="UniProtKB-KW"/>
</dbReference>
<evidence type="ECO:0000256" key="2">
    <source>
        <dbReference type="ARBA" id="ARBA00022723"/>
    </source>
</evidence>
<evidence type="ECO:0000259" key="5">
    <source>
        <dbReference type="PROSITE" id="PS51296"/>
    </source>
</evidence>
<proteinExistence type="predicted"/>
<evidence type="ECO:0000313" key="7">
    <source>
        <dbReference type="Proteomes" id="UP000230750"/>
    </source>
</evidence>
<dbReference type="EMBL" id="MRZV01000508">
    <property type="protein sequence ID" value="PIK48683.1"/>
    <property type="molecule type" value="Genomic_DNA"/>
</dbReference>
<dbReference type="SUPFAM" id="SSF50022">
    <property type="entry name" value="ISP domain"/>
    <property type="match status" value="1"/>
</dbReference>
<dbReference type="GO" id="GO:0051537">
    <property type="term" value="F:2 iron, 2 sulfur cluster binding"/>
    <property type="evidence" value="ECO:0007669"/>
    <property type="project" value="UniProtKB-KW"/>
</dbReference>
<dbReference type="Pfam" id="PF00355">
    <property type="entry name" value="Rieske"/>
    <property type="match status" value="1"/>
</dbReference>
<dbReference type="InterPro" id="IPR036922">
    <property type="entry name" value="Rieske_2Fe-2S_sf"/>
</dbReference>
<dbReference type="AlphaFoldDB" id="A0A2G8KL00"/>
<comment type="caution">
    <text evidence="6">The sequence shown here is derived from an EMBL/GenBank/DDBJ whole genome shotgun (WGS) entry which is preliminary data.</text>
</comment>
<dbReference type="Proteomes" id="UP000230750">
    <property type="component" value="Unassembled WGS sequence"/>
</dbReference>
<dbReference type="PANTHER" id="PTHR21496:SF25">
    <property type="entry name" value="RIESKE DOMAIN-CONTAINING PROTEIN"/>
    <property type="match status" value="1"/>
</dbReference>
<keyword evidence="7" id="KW-1185">Reference proteome</keyword>
<dbReference type="OrthoDB" id="426882at2759"/>